<sequence>MTRRDIMRLFRQLLLAIAGLAIAISANAAERLQPFVLASTGTGDVATKVAEVKGKLKGAGFEVVGDYTPYADTTIVIVTSSGLKKAAAQSEFGAYGAVQRVSVTKHNGELQVAYTNPIYMSNAYRMEDELTSTGTALKKALGSKKVYGSKKGLKAKKLRKYHYMFGMPYFDDPSMLAEHKNYKAAVAAVEKGLAAGKSAITKVYRVDIPGKDETVFGVAMKGNKIGKPYQDDEYIMSEIDFKGVRSSAHLPYELVVSGNKVYALSAKFRIAMNFPDLKMMGDNSFMNIMESPGAVEDALEAVAAGN</sequence>
<dbReference type="Proteomes" id="UP000191110">
    <property type="component" value="Unassembled WGS sequence"/>
</dbReference>
<organism evidence="2 3">
    <name type="scientific">Solemya pervernicosa gill symbiont</name>
    <dbReference type="NCBI Taxonomy" id="642797"/>
    <lineage>
        <taxon>Bacteria</taxon>
        <taxon>Pseudomonadati</taxon>
        <taxon>Pseudomonadota</taxon>
        <taxon>Gammaproteobacteria</taxon>
        <taxon>sulfur-oxidizing symbionts</taxon>
    </lineage>
</organism>
<proteinExistence type="predicted"/>
<keyword evidence="1" id="KW-0732">Signal</keyword>
<accession>A0A1T2L7E3</accession>
<feature type="signal peptide" evidence="1">
    <location>
        <begin position="1"/>
        <end position="28"/>
    </location>
</feature>
<evidence type="ECO:0000313" key="2">
    <source>
        <dbReference type="EMBL" id="OOZ41029.1"/>
    </source>
</evidence>
<name>A0A1T2L7E3_9GAMM</name>
<dbReference type="EMBL" id="MPRL01000015">
    <property type="protein sequence ID" value="OOZ41029.1"/>
    <property type="molecule type" value="Genomic_DNA"/>
</dbReference>
<comment type="caution">
    <text evidence="2">The sequence shown here is derived from an EMBL/GenBank/DDBJ whole genome shotgun (WGS) entry which is preliminary data.</text>
</comment>
<feature type="chain" id="PRO_5012074795" evidence="1">
    <location>
        <begin position="29"/>
        <end position="306"/>
    </location>
</feature>
<reference evidence="2 3" key="1">
    <citation type="submission" date="2016-11" db="EMBL/GenBank/DDBJ databases">
        <title>Mixed transmission modes and dynamic genome evolution in an obligate animal-bacterial symbiosis.</title>
        <authorList>
            <person name="Russell S.L."/>
            <person name="Corbett-Detig R.B."/>
            <person name="Cavanaugh C.M."/>
        </authorList>
    </citation>
    <scope>NUCLEOTIDE SEQUENCE [LARGE SCALE GENOMIC DNA]</scope>
    <source>
        <strain evidence="2">Sveles-Q1</strain>
    </source>
</reference>
<evidence type="ECO:0000256" key="1">
    <source>
        <dbReference type="SAM" id="SignalP"/>
    </source>
</evidence>
<dbReference type="AlphaFoldDB" id="A0A1T2L7E3"/>
<keyword evidence="3" id="KW-1185">Reference proteome</keyword>
<gene>
    <name evidence="2" type="ORF">BOW53_05780</name>
</gene>
<protein>
    <submittedName>
        <fullName evidence="2">Uncharacterized protein</fullName>
    </submittedName>
</protein>
<evidence type="ECO:0000313" key="3">
    <source>
        <dbReference type="Proteomes" id="UP000191110"/>
    </source>
</evidence>